<protein>
    <submittedName>
        <fullName evidence="9">Biopolymer transporter ExbD</fullName>
    </submittedName>
</protein>
<keyword evidence="7" id="KW-0813">Transport</keyword>
<evidence type="ECO:0000256" key="8">
    <source>
        <dbReference type="SAM" id="Phobius"/>
    </source>
</evidence>
<evidence type="ECO:0000256" key="5">
    <source>
        <dbReference type="ARBA" id="ARBA00022989"/>
    </source>
</evidence>
<evidence type="ECO:0000313" key="10">
    <source>
        <dbReference type="Proteomes" id="UP001265259"/>
    </source>
</evidence>
<accession>A0ABU3DJC3</accession>
<comment type="caution">
    <text evidence="9">The sequence shown here is derived from an EMBL/GenBank/DDBJ whole genome shotgun (WGS) entry which is preliminary data.</text>
</comment>
<dbReference type="InterPro" id="IPR003400">
    <property type="entry name" value="ExbD"/>
</dbReference>
<keyword evidence="6 8" id="KW-0472">Membrane</keyword>
<sequence>MLDDPVREPERESIIPMINVVFLLLIFFLMTAQIAPPEPFDVTPPDSASDEPAEAPLTLHVDASGQLGFQGATGEDDVFEALTAEREAICEVSPDVRAEDAAEAGAEDPCAEPPVLMIRADLGLPGDRLAALLPRIATAGFSRAQIVTALE</sequence>
<gene>
    <name evidence="9" type="ORF">RM543_14040</name>
</gene>
<proteinExistence type="inferred from homology"/>
<evidence type="ECO:0000256" key="3">
    <source>
        <dbReference type="ARBA" id="ARBA00022475"/>
    </source>
</evidence>
<reference evidence="9 10" key="1">
    <citation type="submission" date="2023-09" db="EMBL/GenBank/DDBJ databases">
        <authorList>
            <person name="Rey-Velasco X."/>
        </authorList>
    </citation>
    <scope>NUCLEOTIDE SEQUENCE [LARGE SCALE GENOMIC DNA]</scope>
    <source>
        <strain evidence="9 10">F158</strain>
    </source>
</reference>
<keyword evidence="3" id="KW-1003">Cell membrane</keyword>
<evidence type="ECO:0000256" key="1">
    <source>
        <dbReference type="ARBA" id="ARBA00004162"/>
    </source>
</evidence>
<evidence type="ECO:0000256" key="4">
    <source>
        <dbReference type="ARBA" id="ARBA00022692"/>
    </source>
</evidence>
<dbReference type="PANTHER" id="PTHR30558">
    <property type="entry name" value="EXBD MEMBRANE COMPONENT OF PMF-DRIVEN MACROMOLECULE IMPORT SYSTEM"/>
    <property type="match status" value="1"/>
</dbReference>
<dbReference type="EMBL" id="JAVRHL010000003">
    <property type="protein sequence ID" value="MDT0683808.1"/>
    <property type="molecule type" value="Genomic_DNA"/>
</dbReference>
<comment type="similarity">
    <text evidence="2 7">Belongs to the ExbD/TolR family.</text>
</comment>
<evidence type="ECO:0000256" key="7">
    <source>
        <dbReference type="RuleBase" id="RU003879"/>
    </source>
</evidence>
<keyword evidence="7" id="KW-0653">Protein transport</keyword>
<evidence type="ECO:0000313" key="9">
    <source>
        <dbReference type="EMBL" id="MDT0683808.1"/>
    </source>
</evidence>
<keyword evidence="10" id="KW-1185">Reference proteome</keyword>
<organism evidence="9 10">
    <name type="scientific">Tropicimonas omnivorans</name>
    <dbReference type="NCBI Taxonomy" id="3075590"/>
    <lineage>
        <taxon>Bacteria</taxon>
        <taxon>Pseudomonadati</taxon>
        <taxon>Pseudomonadota</taxon>
        <taxon>Alphaproteobacteria</taxon>
        <taxon>Rhodobacterales</taxon>
        <taxon>Roseobacteraceae</taxon>
        <taxon>Tropicimonas</taxon>
    </lineage>
</organism>
<dbReference type="Pfam" id="PF02472">
    <property type="entry name" value="ExbD"/>
    <property type="match status" value="1"/>
</dbReference>
<evidence type="ECO:0000256" key="6">
    <source>
        <dbReference type="ARBA" id="ARBA00023136"/>
    </source>
</evidence>
<keyword evidence="5 8" id="KW-1133">Transmembrane helix</keyword>
<dbReference type="Proteomes" id="UP001265259">
    <property type="component" value="Unassembled WGS sequence"/>
</dbReference>
<comment type="subcellular location">
    <subcellularLocation>
        <location evidence="1">Cell membrane</location>
        <topology evidence="1">Single-pass membrane protein</topology>
    </subcellularLocation>
    <subcellularLocation>
        <location evidence="7">Cell membrane</location>
        <topology evidence="7">Single-pass type II membrane protein</topology>
    </subcellularLocation>
</comment>
<evidence type="ECO:0000256" key="2">
    <source>
        <dbReference type="ARBA" id="ARBA00005811"/>
    </source>
</evidence>
<dbReference type="PANTHER" id="PTHR30558:SF3">
    <property type="entry name" value="BIOPOLYMER TRANSPORT PROTEIN EXBD-RELATED"/>
    <property type="match status" value="1"/>
</dbReference>
<keyword evidence="4 7" id="KW-0812">Transmembrane</keyword>
<dbReference type="RefSeq" id="WP_311692696.1">
    <property type="nucleotide sequence ID" value="NZ_JAVRHL010000003.1"/>
</dbReference>
<feature type="transmembrane region" description="Helical" evidence="8">
    <location>
        <begin position="14"/>
        <end position="32"/>
    </location>
</feature>
<name>A0ABU3DJC3_9RHOB</name>